<keyword evidence="6" id="KW-1185">Reference proteome</keyword>
<dbReference type="Pfam" id="PF02885">
    <property type="entry name" value="Glycos_trans_3N"/>
    <property type="match status" value="1"/>
</dbReference>
<evidence type="ECO:0000313" key="6">
    <source>
        <dbReference type="Proteomes" id="UP000235786"/>
    </source>
</evidence>
<dbReference type="InterPro" id="IPR005940">
    <property type="entry name" value="Anthranilate_Pribosyl_Tfrase"/>
</dbReference>
<dbReference type="InterPro" id="IPR036320">
    <property type="entry name" value="Glycosyl_Trfase_fam3_N_dom_sf"/>
</dbReference>
<gene>
    <name evidence="5" type="ORF">L207DRAFT_522033</name>
</gene>
<dbReference type="GO" id="GO:0000162">
    <property type="term" value="P:L-tryptophan biosynthetic process"/>
    <property type="evidence" value="ECO:0007669"/>
    <property type="project" value="InterPro"/>
</dbReference>
<feature type="domain" description="Glycosyl transferase family 3" evidence="3">
    <location>
        <begin position="109"/>
        <end position="399"/>
    </location>
</feature>
<organism evidence="5 6">
    <name type="scientific">Hyaloscypha variabilis (strain UAMH 11265 / GT02V1 / F)</name>
    <name type="common">Meliniomyces variabilis</name>
    <dbReference type="NCBI Taxonomy" id="1149755"/>
    <lineage>
        <taxon>Eukaryota</taxon>
        <taxon>Fungi</taxon>
        <taxon>Dikarya</taxon>
        <taxon>Ascomycota</taxon>
        <taxon>Pezizomycotina</taxon>
        <taxon>Leotiomycetes</taxon>
        <taxon>Helotiales</taxon>
        <taxon>Hyaloscyphaceae</taxon>
        <taxon>Hyaloscypha</taxon>
        <taxon>Hyaloscypha variabilis</taxon>
    </lineage>
</organism>
<feature type="domain" description="Glycosyl transferase family 3 N-terminal" evidence="4">
    <location>
        <begin position="29"/>
        <end position="83"/>
    </location>
</feature>
<protein>
    <recommendedName>
        <fullName evidence="7">Anthranilate phosphoribosyltransferase</fullName>
    </recommendedName>
</protein>
<evidence type="ECO:0000259" key="3">
    <source>
        <dbReference type="Pfam" id="PF00591"/>
    </source>
</evidence>
<dbReference type="FunFam" id="3.40.1030.10:FF:000010">
    <property type="entry name" value="Anthranilate phosphoribosyltransferase"/>
    <property type="match status" value="1"/>
</dbReference>
<keyword evidence="1" id="KW-0328">Glycosyltransferase</keyword>
<dbReference type="GO" id="GO:0004048">
    <property type="term" value="F:anthranilate phosphoribosyltransferase activity"/>
    <property type="evidence" value="ECO:0007669"/>
    <property type="project" value="InterPro"/>
</dbReference>
<dbReference type="GO" id="GO:0005829">
    <property type="term" value="C:cytosol"/>
    <property type="evidence" value="ECO:0007669"/>
    <property type="project" value="TreeGrafter"/>
</dbReference>
<dbReference type="STRING" id="1149755.A0A2J6SD58"/>
<proteinExistence type="predicted"/>
<dbReference type="AlphaFoldDB" id="A0A2J6SD58"/>
<dbReference type="InterPro" id="IPR035902">
    <property type="entry name" value="Nuc_phospho_transferase"/>
</dbReference>
<dbReference type="Proteomes" id="UP000235786">
    <property type="component" value="Unassembled WGS sequence"/>
</dbReference>
<dbReference type="OrthoDB" id="427800at2759"/>
<dbReference type="Pfam" id="PF00591">
    <property type="entry name" value="Glycos_transf_3"/>
    <property type="match status" value="1"/>
</dbReference>
<dbReference type="SUPFAM" id="SSF52418">
    <property type="entry name" value="Nucleoside phosphorylase/phosphoribosyltransferase catalytic domain"/>
    <property type="match status" value="1"/>
</dbReference>
<evidence type="ECO:0000256" key="2">
    <source>
        <dbReference type="ARBA" id="ARBA00022679"/>
    </source>
</evidence>
<dbReference type="SUPFAM" id="SSF47648">
    <property type="entry name" value="Nucleoside phosphorylase/phosphoribosyltransferase N-terminal domain"/>
    <property type="match status" value="1"/>
</dbReference>
<evidence type="ECO:0000313" key="5">
    <source>
        <dbReference type="EMBL" id="PMD48689.1"/>
    </source>
</evidence>
<dbReference type="NCBIfam" id="TIGR01245">
    <property type="entry name" value="trpD"/>
    <property type="match status" value="1"/>
</dbReference>
<keyword evidence="2" id="KW-0808">Transferase</keyword>
<evidence type="ECO:0008006" key="7">
    <source>
        <dbReference type="Google" id="ProtNLM"/>
    </source>
</evidence>
<dbReference type="Gene3D" id="1.20.970.10">
    <property type="entry name" value="Transferase, Pyrimidine Nucleoside Phosphorylase, Chain C"/>
    <property type="match status" value="1"/>
</dbReference>
<accession>A0A2J6SD58</accession>
<evidence type="ECO:0000256" key="1">
    <source>
        <dbReference type="ARBA" id="ARBA00022676"/>
    </source>
</evidence>
<reference evidence="5 6" key="1">
    <citation type="submission" date="2016-04" db="EMBL/GenBank/DDBJ databases">
        <title>A degradative enzymes factory behind the ericoid mycorrhizal symbiosis.</title>
        <authorList>
            <consortium name="DOE Joint Genome Institute"/>
            <person name="Martino E."/>
            <person name="Morin E."/>
            <person name="Grelet G."/>
            <person name="Kuo A."/>
            <person name="Kohler A."/>
            <person name="Daghino S."/>
            <person name="Barry K."/>
            <person name="Choi C."/>
            <person name="Cichocki N."/>
            <person name="Clum A."/>
            <person name="Copeland A."/>
            <person name="Hainaut M."/>
            <person name="Haridas S."/>
            <person name="Labutti K."/>
            <person name="Lindquist E."/>
            <person name="Lipzen A."/>
            <person name="Khouja H.-R."/>
            <person name="Murat C."/>
            <person name="Ohm R."/>
            <person name="Olson A."/>
            <person name="Spatafora J."/>
            <person name="Veneault-Fourrey C."/>
            <person name="Henrissat B."/>
            <person name="Grigoriev I."/>
            <person name="Martin F."/>
            <person name="Perotto S."/>
        </authorList>
    </citation>
    <scope>NUCLEOTIDE SEQUENCE [LARGE SCALE GENOMIC DNA]</scope>
    <source>
        <strain evidence="5 6">F</strain>
    </source>
</reference>
<evidence type="ECO:0000259" key="4">
    <source>
        <dbReference type="Pfam" id="PF02885"/>
    </source>
</evidence>
<dbReference type="InterPro" id="IPR017459">
    <property type="entry name" value="Glycosyl_Trfase_fam3_N_dom"/>
</dbReference>
<dbReference type="EMBL" id="KZ613937">
    <property type="protein sequence ID" value="PMD48689.1"/>
    <property type="molecule type" value="Genomic_DNA"/>
</dbReference>
<dbReference type="Gene3D" id="3.40.1030.10">
    <property type="entry name" value="Nucleoside phosphorylase/phosphoribosyltransferase catalytic domain"/>
    <property type="match status" value="1"/>
</dbReference>
<sequence length="416" mass="45198">MAHEVKPRDPQKVSITPLLSRLWPEPGLNRVTAEEIALAISLIFTDQLSPVQTGALLTCLHFTGWDRRADVIAKCAEAMRAAASQIDRDALMKVVKARGRPEGEYQGGLCDIVGTGGDSHHTFNISTTSSILASSLLLLSKHGNKASTSKSGSADLLNSTQPTAPNLMAVTPETISQIYEKSNYAFLFAPVFHPGMKYVAPIRRELGWRTIFNLLGPLANPAEGNIEARLLGVARRDIGPVFAEALQLSGARKAMVVCGEEDLDEISCAGRTYCWRLVDRSSHQNTPSDVDIESFTICASDFGLPAHALKDVSPGKEPHENAAILMKLLQNQLPPDDPIFHFVLMNTSALFVISGVCEADTSDMGYGDDGKVITERGPGGGRWKEGIRRARWAVESGEAWRQWSQFVEASNNVSTS</sequence>
<dbReference type="PANTHER" id="PTHR43285:SF2">
    <property type="entry name" value="ANTHRANILATE PHOSPHORIBOSYLTRANSFERASE"/>
    <property type="match status" value="1"/>
</dbReference>
<dbReference type="InterPro" id="IPR000312">
    <property type="entry name" value="Glycosyl_Trfase_fam3"/>
</dbReference>
<name>A0A2J6SD58_HYAVF</name>
<dbReference type="PANTHER" id="PTHR43285">
    <property type="entry name" value="ANTHRANILATE PHOSPHORIBOSYLTRANSFERASE"/>
    <property type="match status" value="1"/>
</dbReference>